<evidence type="ECO:0000313" key="3">
    <source>
        <dbReference type="EMBL" id="GLI27482.1"/>
    </source>
</evidence>
<comment type="caution">
    <text evidence="3">The sequence shown here is derived from an EMBL/GenBank/DDBJ whole genome shotgun (WGS) entry which is preliminary data.</text>
</comment>
<dbReference type="PROSITE" id="PS51257">
    <property type="entry name" value="PROKAR_LIPOPROTEIN"/>
    <property type="match status" value="1"/>
</dbReference>
<evidence type="ECO:0000256" key="2">
    <source>
        <dbReference type="SAM" id="SignalP"/>
    </source>
</evidence>
<feature type="chain" id="PRO_5040811997" description="Lipoprotein" evidence="2">
    <location>
        <begin position="26"/>
        <end position="160"/>
    </location>
</feature>
<keyword evidence="2" id="KW-0732">Signal</keyword>
<reference evidence="3" key="1">
    <citation type="submission" date="2022-12" db="EMBL/GenBank/DDBJ databases">
        <title>Reference genome sequencing for broad-spectrum identification of bacterial and archaeal isolates by mass spectrometry.</title>
        <authorList>
            <person name="Sekiguchi Y."/>
            <person name="Tourlousse D.M."/>
        </authorList>
    </citation>
    <scope>NUCLEOTIDE SEQUENCE</scope>
    <source>
        <strain evidence="3">14</strain>
    </source>
</reference>
<sequence>MKRRTIGLASAAVGLVAAVGLGACAALAMVPTLAAPGGVSSSPGIATERMPAPEYPRNANGQTYGSAADAPAPGAEPDLILVMATNGIEGYVQKAELDDANGSAAAETFTSPEQALAWQEANSHDRYVPVYDRDGERVIGEFLIAGLDSWRAVPDEAPLD</sequence>
<organism evidence="3 4">
    <name type="scientific">Agromyces rhizosphaerae</name>
    <dbReference type="NCBI Taxonomy" id="88374"/>
    <lineage>
        <taxon>Bacteria</taxon>
        <taxon>Bacillati</taxon>
        <taxon>Actinomycetota</taxon>
        <taxon>Actinomycetes</taxon>
        <taxon>Micrococcales</taxon>
        <taxon>Microbacteriaceae</taxon>
        <taxon>Agromyces</taxon>
    </lineage>
</organism>
<feature type="signal peptide" evidence="2">
    <location>
        <begin position="1"/>
        <end position="25"/>
    </location>
</feature>
<accession>A0A9W6FRB3</accession>
<feature type="region of interest" description="Disordered" evidence="1">
    <location>
        <begin position="37"/>
        <end position="70"/>
    </location>
</feature>
<dbReference type="Proteomes" id="UP001144396">
    <property type="component" value="Unassembled WGS sequence"/>
</dbReference>
<dbReference type="EMBL" id="BSDP01000001">
    <property type="protein sequence ID" value="GLI27482.1"/>
    <property type="molecule type" value="Genomic_DNA"/>
</dbReference>
<dbReference type="AlphaFoldDB" id="A0A9W6FRB3"/>
<protein>
    <recommendedName>
        <fullName evidence="5">Lipoprotein</fullName>
    </recommendedName>
</protein>
<keyword evidence="4" id="KW-1185">Reference proteome</keyword>
<evidence type="ECO:0000256" key="1">
    <source>
        <dbReference type="SAM" id="MobiDB-lite"/>
    </source>
</evidence>
<evidence type="ECO:0008006" key="5">
    <source>
        <dbReference type="Google" id="ProtNLM"/>
    </source>
</evidence>
<gene>
    <name evidence="3" type="ORF">ARHIZOSPH14_17240</name>
</gene>
<evidence type="ECO:0000313" key="4">
    <source>
        <dbReference type="Proteomes" id="UP001144396"/>
    </source>
</evidence>
<proteinExistence type="predicted"/>
<name>A0A9W6FRB3_9MICO</name>